<feature type="region of interest" description="Disordered" evidence="1">
    <location>
        <begin position="229"/>
        <end position="253"/>
    </location>
</feature>
<comment type="caution">
    <text evidence="3">The sequence shown here is derived from an EMBL/GenBank/DDBJ whole genome shotgun (WGS) entry which is preliminary data.</text>
</comment>
<evidence type="ECO:0000313" key="3">
    <source>
        <dbReference type="EMBL" id="GBC05600.1"/>
    </source>
</evidence>
<organism evidence="3 4">
    <name type="scientific">Rhizophagus clarus</name>
    <dbReference type="NCBI Taxonomy" id="94130"/>
    <lineage>
        <taxon>Eukaryota</taxon>
        <taxon>Fungi</taxon>
        <taxon>Fungi incertae sedis</taxon>
        <taxon>Mucoromycota</taxon>
        <taxon>Glomeromycotina</taxon>
        <taxon>Glomeromycetes</taxon>
        <taxon>Glomerales</taxon>
        <taxon>Glomeraceae</taxon>
        <taxon>Rhizophagus</taxon>
    </lineage>
</organism>
<dbReference type="Proteomes" id="UP000247702">
    <property type="component" value="Unassembled WGS sequence"/>
</dbReference>
<proteinExistence type="predicted"/>
<feature type="region of interest" description="Disordered" evidence="1">
    <location>
        <begin position="401"/>
        <end position="427"/>
    </location>
</feature>
<feature type="compositionally biased region" description="Polar residues" evidence="1">
    <location>
        <begin position="229"/>
        <end position="246"/>
    </location>
</feature>
<gene>
    <name evidence="3" type="ORF">RclHR1_06300009</name>
</gene>
<protein>
    <recommendedName>
        <fullName evidence="2">DUF8211 domain-containing protein</fullName>
    </recommendedName>
</protein>
<dbReference type="EMBL" id="BEXD01004016">
    <property type="protein sequence ID" value="GBC05600.1"/>
    <property type="molecule type" value="Genomic_DNA"/>
</dbReference>
<reference evidence="3 4" key="1">
    <citation type="submission" date="2017-11" db="EMBL/GenBank/DDBJ databases">
        <title>The genome of Rhizophagus clarus HR1 reveals common genetic basis of auxotrophy among arbuscular mycorrhizal fungi.</title>
        <authorList>
            <person name="Kobayashi Y."/>
        </authorList>
    </citation>
    <scope>NUCLEOTIDE SEQUENCE [LARGE SCALE GENOMIC DNA]</scope>
    <source>
        <strain evidence="3 4">HR1</strain>
    </source>
</reference>
<evidence type="ECO:0000313" key="4">
    <source>
        <dbReference type="Proteomes" id="UP000247702"/>
    </source>
</evidence>
<evidence type="ECO:0000259" key="2">
    <source>
        <dbReference type="Pfam" id="PF26638"/>
    </source>
</evidence>
<accession>A0A2Z6S8C5</accession>
<dbReference type="InterPro" id="IPR058524">
    <property type="entry name" value="DUF8211"/>
</dbReference>
<evidence type="ECO:0000256" key="1">
    <source>
        <dbReference type="SAM" id="MobiDB-lite"/>
    </source>
</evidence>
<feature type="domain" description="DUF8211" evidence="2">
    <location>
        <begin position="258"/>
        <end position="393"/>
    </location>
</feature>
<name>A0A2Z6S8C5_9GLOM</name>
<keyword evidence="4" id="KW-1185">Reference proteome</keyword>
<dbReference type="Pfam" id="PF26638">
    <property type="entry name" value="DUF8211"/>
    <property type="match status" value="1"/>
</dbReference>
<dbReference type="AlphaFoldDB" id="A0A2Z6S8C5"/>
<sequence>MPPSTLFPPNASSPKKLQHTLPVAVKHFHVTNSDRRGYNSLYEWKRSKTFLFEIPDGRPNLSLVHSDQQNVIPTLYTNDFRCPEDTYNFFSTSNYPNKKFCISTLVTLFFSLQRVIPRRIQNKYFALIRNKLHERLLIISKRSEATHQNNRVTRTFFNFSYKKYRFKFGIYVPCHFNFNTPDETFCTTPSPIVMSHTTPPSQITNKKGDYYRRGCVHHQKHIFKFKKSLPSSASSPVGTMASSSRSPPFPESQDKLSHLKAIHKKWFNNTITTVTSHRRGIQYQTRYQHLECGDTSTGAPRKYIFCKKYFNPSLVPLDQYRKKTLIKQDKRRRRYDKAAKAITMKVYHSPKHPNQKTIRQAAKVSHNLSPYNKSFHKVIKHLQLSRLISIPEALPYIPTRDNISDRDRHNNPSVKKPRIPNPTDLTNFNPIPDELLAEDRAAQLKELLPFIPRVRLFNNSGTIEFPPGSARWWEYVNKWKKAHQKRVRQQRAIDLAQEKANRKHQQQMDLIRDHDAKDSDEYHLFTSKVKRLVLLSTTLDDQLHTVTKGYQERQLKLIDSPDLLDIAERNRNSLHRLLKKKLPKIFHSPSIEQSDDNTGTNVFEDLPEKSASPHFKLRLNKRVSSFHDHVIQNKRTKLIPMDSLFTTNDQDRVLSTSLSANASRPVDSFKNLYLGRSNPSTYDMAVQKRVKPTHNNGD</sequence>